<dbReference type="InParanoid" id="K3WMU6"/>
<accession>K3WMU6</accession>
<name>K3WMU6_GLOUD</name>
<evidence type="ECO:0000256" key="1">
    <source>
        <dbReference type="SAM" id="MobiDB-lite"/>
    </source>
</evidence>
<protein>
    <recommendedName>
        <fullName evidence="5">Transmembrane protein</fullName>
    </recommendedName>
</protein>
<reference evidence="3" key="3">
    <citation type="submission" date="2015-02" db="UniProtKB">
        <authorList>
            <consortium name="EnsemblProtists"/>
        </authorList>
    </citation>
    <scope>IDENTIFICATION</scope>
    <source>
        <strain evidence="3">DAOM BR144</strain>
    </source>
</reference>
<evidence type="ECO:0000313" key="4">
    <source>
        <dbReference type="Proteomes" id="UP000019132"/>
    </source>
</evidence>
<keyword evidence="2" id="KW-0472">Membrane</keyword>
<dbReference type="AlphaFoldDB" id="K3WMU6"/>
<reference evidence="4" key="2">
    <citation type="submission" date="2010-04" db="EMBL/GenBank/DDBJ databases">
        <authorList>
            <person name="Buell R."/>
            <person name="Hamilton J."/>
            <person name="Hostetler J."/>
        </authorList>
    </citation>
    <scope>NUCLEOTIDE SEQUENCE [LARGE SCALE GENOMIC DNA]</scope>
    <source>
        <strain evidence="4">DAOM:BR144</strain>
    </source>
</reference>
<keyword evidence="4" id="KW-1185">Reference proteome</keyword>
<feature type="transmembrane region" description="Helical" evidence="2">
    <location>
        <begin position="65"/>
        <end position="82"/>
    </location>
</feature>
<dbReference type="VEuPathDB" id="FungiDB:PYU1_G006276"/>
<dbReference type="Pfam" id="PF22285">
    <property type="entry name" value="DUF6962"/>
    <property type="match status" value="1"/>
</dbReference>
<keyword evidence="2" id="KW-0812">Transmembrane</keyword>
<evidence type="ECO:0008006" key="5">
    <source>
        <dbReference type="Google" id="ProtNLM"/>
    </source>
</evidence>
<dbReference type="eggNOG" id="ENOG502RXDY">
    <property type="taxonomic scope" value="Eukaryota"/>
</dbReference>
<organism evidence="3 4">
    <name type="scientific">Globisporangium ultimum (strain ATCC 200006 / CBS 805.95 / DAOM BR144)</name>
    <name type="common">Pythium ultimum</name>
    <dbReference type="NCBI Taxonomy" id="431595"/>
    <lineage>
        <taxon>Eukaryota</taxon>
        <taxon>Sar</taxon>
        <taxon>Stramenopiles</taxon>
        <taxon>Oomycota</taxon>
        <taxon>Peronosporomycetes</taxon>
        <taxon>Pythiales</taxon>
        <taxon>Pythiaceae</taxon>
        <taxon>Globisporangium</taxon>
    </lineage>
</organism>
<keyword evidence="2" id="KW-1133">Transmembrane helix</keyword>
<feature type="transmembrane region" description="Helical" evidence="2">
    <location>
        <begin position="180"/>
        <end position="199"/>
    </location>
</feature>
<feature type="region of interest" description="Disordered" evidence="1">
    <location>
        <begin position="1"/>
        <end position="23"/>
    </location>
</feature>
<proteinExistence type="predicted"/>
<evidence type="ECO:0000313" key="3">
    <source>
        <dbReference type="EnsemblProtists" id="PYU1_T006288"/>
    </source>
</evidence>
<dbReference type="EnsemblProtists" id="PYU1_T006288">
    <property type="protein sequence ID" value="PYU1_T006288"/>
    <property type="gene ID" value="PYU1_G006276"/>
</dbReference>
<dbReference type="OMA" id="WDAQPAC"/>
<feature type="transmembrane region" description="Helical" evidence="2">
    <location>
        <begin position="206"/>
        <end position="227"/>
    </location>
</feature>
<dbReference type="EMBL" id="GL376625">
    <property type="status" value="NOT_ANNOTATED_CDS"/>
    <property type="molecule type" value="Genomic_DNA"/>
</dbReference>
<feature type="transmembrane region" description="Helical" evidence="2">
    <location>
        <begin position="267"/>
        <end position="284"/>
    </location>
</feature>
<sequence length="286" mass="31698">MSASVMEVKAPANGGSTGPNMRKRKKSVAEACRDAVTELEHTLWSYRDTTGEEWDAQPACFITDYLLAVQCFAFAVYITLFATNEEGSSQPAWYLIYFVALGISAAFGGLLHHVAFEAMRSFADKKKKSLVQRAKVFGFNFKRTTVDGFIDILWRIVLGFSILTNFALLSLAASRYLSESWAYTIIIVAGTCYIALAIWASINMHVLFLFVGYLPAMIFGAVTSVMAFDWEWSHPSNELLVYVLKLGSGLVQGLIVSPSKNSFNHNALSHVILSLAATFMLVHFKL</sequence>
<reference evidence="4" key="1">
    <citation type="journal article" date="2010" name="Genome Biol.">
        <title>Genome sequence of the necrotrophic plant pathogen Pythium ultimum reveals original pathogenicity mechanisms and effector repertoire.</title>
        <authorList>
            <person name="Levesque C.A."/>
            <person name="Brouwer H."/>
            <person name="Cano L."/>
            <person name="Hamilton J.P."/>
            <person name="Holt C."/>
            <person name="Huitema E."/>
            <person name="Raffaele S."/>
            <person name="Robideau G.P."/>
            <person name="Thines M."/>
            <person name="Win J."/>
            <person name="Zerillo M.M."/>
            <person name="Beakes G.W."/>
            <person name="Boore J.L."/>
            <person name="Busam D."/>
            <person name="Dumas B."/>
            <person name="Ferriera S."/>
            <person name="Fuerstenberg S.I."/>
            <person name="Gachon C.M."/>
            <person name="Gaulin E."/>
            <person name="Govers F."/>
            <person name="Grenville-Briggs L."/>
            <person name="Horner N."/>
            <person name="Hostetler J."/>
            <person name="Jiang R.H."/>
            <person name="Johnson J."/>
            <person name="Krajaejun T."/>
            <person name="Lin H."/>
            <person name="Meijer H.J."/>
            <person name="Moore B."/>
            <person name="Morris P."/>
            <person name="Phuntmart V."/>
            <person name="Puiu D."/>
            <person name="Shetty J."/>
            <person name="Stajich J.E."/>
            <person name="Tripathy S."/>
            <person name="Wawra S."/>
            <person name="van West P."/>
            <person name="Whitty B.R."/>
            <person name="Coutinho P.M."/>
            <person name="Henrissat B."/>
            <person name="Martin F."/>
            <person name="Thomas P.D."/>
            <person name="Tyler B.M."/>
            <person name="De Vries R.P."/>
            <person name="Kamoun S."/>
            <person name="Yandell M."/>
            <person name="Tisserat N."/>
            <person name="Buell C.R."/>
        </authorList>
    </citation>
    <scope>NUCLEOTIDE SEQUENCE</scope>
    <source>
        <strain evidence="4">DAOM:BR144</strain>
    </source>
</reference>
<feature type="transmembrane region" description="Helical" evidence="2">
    <location>
        <begin position="94"/>
        <end position="116"/>
    </location>
</feature>
<dbReference type="HOGENOM" id="CLU_1043827_0_0_1"/>
<feature type="transmembrane region" description="Helical" evidence="2">
    <location>
        <begin position="152"/>
        <end position="174"/>
    </location>
</feature>
<dbReference type="Proteomes" id="UP000019132">
    <property type="component" value="Unassembled WGS sequence"/>
</dbReference>
<dbReference type="InterPro" id="IPR054235">
    <property type="entry name" value="DUF6962"/>
</dbReference>
<evidence type="ECO:0000256" key="2">
    <source>
        <dbReference type="SAM" id="Phobius"/>
    </source>
</evidence>